<reference evidence="1" key="1">
    <citation type="submission" date="2021-01" db="EMBL/GenBank/DDBJ databases">
        <title>Adiantum capillus-veneris genome.</title>
        <authorList>
            <person name="Fang Y."/>
            <person name="Liao Q."/>
        </authorList>
    </citation>
    <scope>NUCLEOTIDE SEQUENCE</scope>
    <source>
        <strain evidence="1">H3</strain>
        <tissue evidence="1">Leaf</tissue>
    </source>
</reference>
<accession>A0A9D4VEY4</accession>
<comment type="caution">
    <text evidence="1">The sequence shown here is derived from an EMBL/GenBank/DDBJ whole genome shotgun (WGS) entry which is preliminary data.</text>
</comment>
<evidence type="ECO:0000313" key="2">
    <source>
        <dbReference type="Proteomes" id="UP000886520"/>
    </source>
</evidence>
<gene>
    <name evidence="1" type="ORF">GOP47_0000331</name>
</gene>
<dbReference type="AlphaFoldDB" id="A0A9D4VEY4"/>
<organism evidence="1 2">
    <name type="scientific">Adiantum capillus-veneris</name>
    <name type="common">Maidenhair fern</name>
    <dbReference type="NCBI Taxonomy" id="13818"/>
    <lineage>
        <taxon>Eukaryota</taxon>
        <taxon>Viridiplantae</taxon>
        <taxon>Streptophyta</taxon>
        <taxon>Embryophyta</taxon>
        <taxon>Tracheophyta</taxon>
        <taxon>Polypodiopsida</taxon>
        <taxon>Polypodiidae</taxon>
        <taxon>Polypodiales</taxon>
        <taxon>Pteridineae</taxon>
        <taxon>Pteridaceae</taxon>
        <taxon>Vittarioideae</taxon>
        <taxon>Adiantum</taxon>
    </lineage>
</organism>
<dbReference type="Proteomes" id="UP000886520">
    <property type="component" value="Chromosome 1"/>
</dbReference>
<dbReference type="EMBL" id="JABFUD020000001">
    <property type="protein sequence ID" value="KAI5084162.1"/>
    <property type="molecule type" value="Genomic_DNA"/>
</dbReference>
<proteinExistence type="predicted"/>
<protein>
    <submittedName>
        <fullName evidence="1">Uncharacterized protein</fullName>
    </submittedName>
</protein>
<name>A0A9D4VEY4_ADICA</name>
<evidence type="ECO:0000313" key="1">
    <source>
        <dbReference type="EMBL" id="KAI5084162.1"/>
    </source>
</evidence>
<sequence length="109" mass="12512">MDPQEGVQEVLKKLSNISRKYFSEEVQKTPDFAKLMQMMDALLCQARVQEAKERKLEDVVDAALDVVYAECNMLECYDPMGYLSDYEMEMRACEVGDSFKRLVIPSLTA</sequence>
<keyword evidence="2" id="KW-1185">Reference proteome</keyword>